<evidence type="ECO:0000313" key="2">
    <source>
        <dbReference type="Proteomes" id="UP000319143"/>
    </source>
</evidence>
<sequence>MSSRSKRPSAHQRSAITLIEVMGTLSVLLALGLAAASILQGVTEIGQARNQSNQVRSSVRRLVNQLRTDVKNASEITVVDEALPITIRTPESEIRYTFDTGSHEMRRVVFRSEPGQSTLASAAESFSLPHSREPTVSVDDDFVTVDLLGQDAATPWMIEVKR</sequence>
<organism evidence="1 2">
    <name type="scientific">Novipirellula artificiosorum</name>
    <dbReference type="NCBI Taxonomy" id="2528016"/>
    <lineage>
        <taxon>Bacteria</taxon>
        <taxon>Pseudomonadati</taxon>
        <taxon>Planctomycetota</taxon>
        <taxon>Planctomycetia</taxon>
        <taxon>Pirellulales</taxon>
        <taxon>Pirellulaceae</taxon>
        <taxon>Novipirellula</taxon>
    </lineage>
</organism>
<evidence type="ECO:0008006" key="3">
    <source>
        <dbReference type="Google" id="ProtNLM"/>
    </source>
</evidence>
<gene>
    <name evidence="1" type="ORF">Poly41_55470</name>
</gene>
<evidence type="ECO:0000313" key="1">
    <source>
        <dbReference type="EMBL" id="TWU32569.1"/>
    </source>
</evidence>
<accession>A0A5C6DCA8</accession>
<protein>
    <recommendedName>
        <fullName evidence="3">Prepilin-type N-terminal cleavage/methylation domain-containing protein</fullName>
    </recommendedName>
</protein>
<dbReference type="RefSeq" id="WP_146530318.1">
    <property type="nucleotide sequence ID" value="NZ_SJPV01000012.1"/>
</dbReference>
<dbReference type="EMBL" id="SJPV01000012">
    <property type="protein sequence ID" value="TWU32569.1"/>
    <property type="molecule type" value="Genomic_DNA"/>
</dbReference>
<keyword evidence="2" id="KW-1185">Reference proteome</keyword>
<comment type="caution">
    <text evidence="1">The sequence shown here is derived from an EMBL/GenBank/DDBJ whole genome shotgun (WGS) entry which is preliminary data.</text>
</comment>
<reference evidence="1 2" key="1">
    <citation type="submission" date="2019-02" db="EMBL/GenBank/DDBJ databases">
        <title>Deep-cultivation of Planctomycetes and their phenomic and genomic characterization uncovers novel biology.</title>
        <authorList>
            <person name="Wiegand S."/>
            <person name="Jogler M."/>
            <person name="Boedeker C."/>
            <person name="Pinto D."/>
            <person name="Vollmers J."/>
            <person name="Rivas-Marin E."/>
            <person name="Kohn T."/>
            <person name="Peeters S.H."/>
            <person name="Heuer A."/>
            <person name="Rast P."/>
            <person name="Oberbeckmann S."/>
            <person name="Bunk B."/>
            <person name="Jeske O."/>
            <person name="Meyerdierks A."/>
            <person name="Storesund J.E."/>
            <person name="Kallscheuer N."/>
            <person name="Luecker S."/>
            <person name="Lage O.M."/>
            <person name="Pohl T."/>
            <person name="Merkel B.J."/>
            <person name="Hornburger P."/>
            <person name="Mueller R.-W."/>
            <person name="Bruemmer F."/>
            <person name="Labrenz M."/>
            <person name="Spormann A.M."/>
            <person name="Op Den Camp H."/>
            <person name="Overmann J."/>
            <person name="Amann R."/>
            <person name="Jetten M.S.M."/>
            <person name="Mascher T."/>
            <person name="Medema M.H."/>
            <person name="Devos D.P."/>
            <person name="Kaster A.-K."/>
            <person name="Ovreas L."/>
            <person name="Rohde M."/>
            <person name="Galperin M.Y."/>
            <person name="Jogler C."/>
        </authorList>
    </citation>
    <scope>NUCLEOTIDE SEQUENCE [LARGE SCALE GENOMIC DNA]</scope>
    <source>
        <strain evidence="1 2">Poly41</strain>
    </source>
</reference>
<dbReference type="AlphaFoldDB" id="A0A5C6DCA8"/>
<proteinExistence type="predicted"/>
<name>A0A5C6DCA8_9BACT</name>
<dbReference type="Proteomes" id="UP000319143">
    <property type="component" value="Unassembled WGS sequence"/>
</dbReference>